<keyword evidence="5" id="KW-1185">Reference proteome</keyword>
<dbReference type="PANTHER" id="PTHR11240">
    <property type="entry name" value="RIBONUCLEASE T2"/>
    <property type="match status" value="1"/>
</dbReference>
<gene>
    <name evidence="4" type="ORF">MSEDJ_47110</name>
</gene>
<dbReference type="InterPro" id="IPR001568">
    <property type="entry name" value="RNase_T2-like"/>
</dbReference>
<dbReference type="Pfam" id="PF00445">
    <property type="entry name" value="Ribonuclease_T2"/>
    <property type="match status" value="1"/>
</dbReference>
<accession>A0A7I7QWI9</accession>
<dbReference type="GO" id="GO:0033897">
    <property type="term" value="F:ribonuclease T2 activity"/>
    <property type="evidence" value="ECO:0007669"/>
    <property type="project" value="InterPro"/>
</dbReference>
<evidence type="ECO:0000256" key="1">
    <source>
        <dbReference type="ARBA" id="ARBA00007469"/>
    </source>
</evidence>
<keyword evidence="3" id="KW-0812">Transmembrane</keyword>
<reference evidence="4 5" key="1">
    <citation type="journal article" date="2019" name="Emerg. Microbes Infect.">
        <title>Comprehensive subspecies identification of 175 nontuberculous mycobacteria species based on 7547 genomic profiles.</title>
        <authorList>
            <person name="Matsumoto Y."/>
            <person name="Kinjo T."/>
            <person name="Motooka D."/>
            <person name="Nabeya D."/>
            <person name="Jung N."/>
            <person name="Uechi K."/>
            <person name="Horii T."/>
            <person name="Iida T."/>
            <person name="Fujita J."/>
            <person name="Nakamura S."/>
        </authorList>
    </citation>
    <scope>NUCLEOTIDE SEQUENCE [LARGE SCALE GENOMIC DNA]</scope>
    <source>
        <strain evidence="4 5">JCM 17899</strain>
    </source>
</reference>
<protein>
    <submittedName>
        <fullName evidence="4">Uncharacterized protein</fullName>
    </submittedName>
</protein>
<dbReference type="Proteomes" id="UP000467193">
    <property type="component" value="Chromosome"/>
</dbReference>
<evidence type="ECO:0000256" key="3">
    <source>
        <dbReference type="SAM" id="Phobius"/>
    </source>
</evidence>
<dbReference type="SUPFAM" id="SSF55895">
    <property type="entry name" value="Ribonuclease Rh-like"/>
    <property type="match status" value="1"/>
</dbReference>
<sequence length="256" mass="26959">MQRGDVTVFSLTAILTAVVAAAVAFSLLVFDGDRSTLVSDNGSDSSWLVMTWSPSFCKAQPANAGCQSGELSGMEQTLILHGLWPQPRENQYCGVPQHVKEAASRSRGDVPPVDLSDEVRAGLKSTMADSSHLALHEWYAHGTCSGVTPDAFFGDALALAAQVRQTLDPVFRDAAGGQLPVSAVRARIDERFGAGAGERVGLSCLNATGEGAYVVDVRLSLPSVEALRSVDRSLDLGTLLKEAPPLKSQCGHGVVP</sequence>
<dbReference type="RefSeq" id="WP_163800225.1">
    <property type="nucleotide sequence ID" value="NZ_AP022588.1"/>
</dbReference>
<dbReference type="KEGG" id="msei:MSEDJ_47110"/>
<evidence type="ECO:0000313" key="5">
    <source>
        <dbReference type="Proteomes" id="UP000467193"/>
    </source>
</evidence>
<dbReference type="EMBL" id="AP022588">
    <property type="protein sequence ID" value="BBY30615.1"/>
    <property type="molecule type" value="Genomic_DNA"/>
</dbReference>
<keyword evidence="3" id="KW-0472">Membrane</keyword>
<comment type="similarity">
    <text evidence="1 2">Belongs to the RNase T2 family.</text>
</comment>
<dbReference type="Gene3D" id="3.90.730.10">
    <property type="entry name" value="Ribonuclease T2-like"/>
    <property type="match status" value="1"/>
</dbReference>
<proteinExistence type="inferred from homology"/>
<keyword evidence="3" id="KW-1133">Transmembrane helix</keyword>
<dbReference type="InterPro" id="IPR036430">
    <property type="entry name" value="RNase_T2-like_sf"/>
</dbReference>
<evidence type="ECO:0000256" key="2">
    <source>
        <dbReference type="RuleBase" id="RU004328"/>
    </source>
</evidence>
<organism evidence="4 5">
    <name type="scientific">Mycolicibacterium sediminis</name>
    <dbReference type="NCBI Taxonomy" id="1286180"/>
    <lineage>
        <taxon>Bacteria</taxon>
        <taxon>Bacillati</taxon>
        <taxon>Actinomycetota</taxon>
        <taxon>Actinomycetes</taxon>
        <taxon>Mycobacteriales</taxon>
        <taxon>Mycobacteriaceae</taxon>
        <taxon>Mycolicibacterium</taxon>
    </lineage>
</organism>
<name>A0A7I7QWI9_9MYCO</name>
<feature type="transmembrane region" description="Helical" evidence="3">
    <location>
        <begin position="6"/>
        <end position="30"/>
    </location>
</feature>
<dbReference type="PANTHER" id="PTHR11240:SF22">
    <property type="entry name" value="RIBONUCLEASE T2"/>
    <property type="match status" value="1"/>
</dbReference>
<dbReference type="AlphaFoldDB" id="A0A7I7QWI9"/>
<evidence type="ECO:0000313" key="4">
    <source>
        <dbReference type="EMBL" id="BBY30615.1"/>
    </source>
</evidence>
<dbReference type="GO" id="GO:0003723">
    <property type="term" value="F:RNA binding"/>
    <property type="evidence" value="ECO:0007669"/>
    <property type="project" value="InterPro"/>
</dbReference>